<dbReference type="PROSITE" id="PS51462">
    <property type="entry name" value="NUDIX"/>
    <property type="match status" value="1"/>
</dbReference>
<gene>
    <name evidence="8" type="ORF">ABUH87_09545</name>
</gene>
<dbReference type="SUPFAM" id="SSF55811">
    <property type="entry name" value="Nudix"/>
    <property type="match status" value="1"/>
</dbReference>
<evidence type="ECO:0000256" key="3">
    <source>
        <dbReference type="ARBA" id="ARBA00022723"/>
    </source>
</evidence>
<dbReference type="InterPro" id="IPR015797">
    <property type="entry name" value="NUDIX_hydrolase-like_dom_sf"/>
</dbReference>
<evidence type="ECO:0000256" key="2">
    <source>
        <dbReference type="ARBA" id="ARBA00001946"/>
    </source>
</evidence>
<dbReference type="PANTHER" id="PTHR12318:SF0">
    <property type="entry name" value="ACYL-COENZYME A DIPHOSPHATASE NUDT19"/>
    <property type="match status" value="1"/>
</dbReference>
<evidence type="ECO:0000256" key="1">
    <source>
        <dbReference type="ARBA" id="ARBA00001936"/>
    </source>
</evidence>
<evidence type="ECO:0000313" key="9">
    <source>
        <dbReference type="Proteomes" id="UP001556118"/>
    </source>
</evidence>
<dbReference type="InterPro" id="IPR000086">
    <property type="entry name" value="NUDIX_hydrolase_dom"/>
</dbReference>
<comment type="cofactor">
    <cofactor evidence="2">
        <name>Mg(2+)</name>
        <dbReference type="ChEBI" id="CHEBI:18420"/>
    </cofactor>
</comment>
<dbReference type="CDD" id="cd18870">
    <property type="entry name" value="NUDIX_AcylCoAdiphos_Nudt19"/>
    <property type="match status" value="1"/>
</dbReference>
<dbReference type="PANTHER" id="PTHR12318">
    <property type="entry name" value="TESTOSTERONE-REGULATED PROTEIN RP2"/>
    <property type="match status" value="1"/>
</dbReference>
<reference evidence="8 9" key="1">
    <citation type="submission" date="2024-06" db="EMBL/GenBank/DDBJ databases">
        <title>Novosphingobium rhizovicinus M1R2S20.</title>
        <authorList>
            <person name="Sun J.-Q."/>
        </authorList>
    </citation>
    <scope>NUCLEOTIDE SEQUENCE [LARGE SCALE GENOMIC DNA]</scope>
    <source>
        <strain evidence="8 9">M1R2S20</strain>
    </source>
</reference>
<keyword evidence="9" id="KW-1185">Reference proteome</keyword>
<evidence type="ECO:0000259" key="7">
    <source>
        <dbReference type="PROSITE" id="PS51462"/>
    </source>
</evidence>
<evidence type="ECO:0000256" key="4">
    <source>
        <dbReference type="ARBA" id="ARBA00022801"/>
    </source>
</evidence>
<protein>
    <submittedName>
        <fullName evidence="8">NUDIX domain-containing protein</fullName>
    </submittedName>
</protein>
<organism evidence="8 9">
    <name type="scientific">Novosphingobium rhizovicinum</name>
    <dbReference type="NCBI Taxonomy" id="3228928"/>
    <lineage>
        <taxon>Bacteria</taxon>
        <taxon>Pseudomonadati</taxon>
        <taxon>Pseudomonadota</taxon>
        <taxon>Alphaproteobacteria</taxon>
        <taxon>Sphingomonadales</taxon>
        <taxon>Sphingomonadaceae</taxon>
        <taxon>Novosphingobium</taxon>
    </lineage>
</organism>
<keyword evidence="6" id="KW-0464">Manganese</keyword>
<accession>A0ABV3RBD0</accession>
<dbReference type="Pfam" id="PF00293">
    <property type="entry name" value="NUDIX"/>
    <property type="match status" value="1"/>
</dbReference>
<feature type="domain" description="Nudix hydrolase" evidence="7">
    <location>
        <begin position="16"/>
        <end position="202"/>
    </location>
</feature>
<keyword evidence="5" id="KW-0460">Magnesium</keyword>
<dbReference type="InterPro" id="IPR039121">
    <property type="entry name" value="NUDT19"/>
</dbReference>
<proteinExistence type="predicted"/>
<dbReference type="Gene3D" id="3.90.79.10">
    <property type="entry name" value="Nucleoside Triphosphate Pyrophosphohydrolase"/>
    <property type="match status" value="1"/>
</dbReference>
<evidence type="ECO:0000256" key="5">
    <source>
        <dbReference type="ARBA" id="ARBA00022842"/>
    </source>
</evidence>
<keyword evidence="4" id="KW-0378">Hydrolase</keyword>
<sequence length="262" mass="28717">MSSYPADGPMPPDGPEVIPAATVVIFRRSESGPPQLLMVQRSREMRFAGGAAVFPGGKVDPEDRQLAARLFPEADAEITAARVAAIRETLEETGLAIGVRERVSAAQAREARGVLLEQGQLAPVLEAFGWTIEPEKLTLYAHWCPPFARAFDTRFFVTDLGTGDVEITVDETENTHLFWASASAALQMAEEGQISVIFPTLRNLERLAQFQTFEAALQDIARHPVRRICPTRVEREGEVWLEIAEGHGYPVLGQPLASAKRG</sequence>
<dbReference type="EMBL" id="JBFNXR010000031">
    <property type="protein sequence ID" value="MEW9855413.1"/>
    <property type="molecule type" value="Genomic_DNA"/>
</dbReference>
<comment type="cofactor">
    <cofactor evidence="1">
        <name>Mn(2+)</name>
        <dbReference type="ChEBI" id="CHEBI:29035"/>
    </cofactor>
</comment>
<keyword evidence="3" id="KW-0479">Metal-binding</keyword>
<dbReference type="Proteomes" id="UP001556118">
    <property type="component" value="Unassembled WGS sequence"/>
</dbReference>
<comment type="caution">
    <text evidence="8">The sequence shown here is derived from an EMBL/GenBank/DDBJ whole genome shotgun (WGS) entry which is preliminary data.</text>
</comment>
<name>A0ABV3RBD0_9SPHN</name>
<evidence type="ECO:0000313" key="8">
    <source>
        <dbReference type="EMBL" id="MEW9855413.1"/>
    </source>
</evidence>
<dbReference type="RefSeq" id="WP_367772886.1">
    <property type="nucleotide sequence ID" value="NZ_JBFNXR010000031.1"/>
</dbReference>
<evidence type="ECO:0000256" key="6">
    <source>
        <dbReference type="ARBA" id="ARBA00023211"/>
    </source>
</evidence>